<accession>A0A7I4Z414</accession>
<evidence type="ECO:0000313" key="3">
    <source>
        <dbReference type="WBParaSite" id="HCON_00179940-00001"/>
    </source>
</evidence>
<evidence type="ECO:0000313" key="2">
    <source>
        <dbReference type="Proteomes" id="UP000025227"/>
    </source>
</evidence>
<dbReference type="Gene3D" id="3.60.10.10">
    <property type="entry name" value="Endonuclease/exonuclease/phosphatase"/>
    <property type="match status" value="1"/>
</dbReference>
<keyword evidence="2" id="KW-1185">Reference proteome</keyword>
<dbReference type="WBParaSite" id="HCON_00179940-00001">
    <property type="protein sequence ID" value="HCON_00179940-00001"/>
    <property type="gene ID" value="HCON_00179940"/>
</dbReference>
<evidence type="ECO:0000256" key="1">
    <source>
        <dbReference type="SAM" id="MobiDB-lite"/>
    </source>
</evidence>
<dbReference type="InterPro" id="IPR036691">
    <property type="entry name" value="Endo/exonu/phosph_ase_sf"/>
</dbReference>
<proteinExistence type="predicted"/>
<reference evidence="3" key="1">
    <citation type="submission" date="2020-12" db="UniProtKB">
        <authorList>
            <consortium name="WormBaseParasite"/>
        </authorList>
    </citation>
    <scope>IDENTIFICATION</scope>
    <source>
        <strain evidence="3">MHco3</strain>
    </source>
</reference>
<feature type="region of interest" description="Disordered" evidence="1">
    <location>
        <begin position="212"/>
        <end position="238"/>
    </location>
</feature>
<organism evidence="2 3">
    <name type="scientific">Haemonchus contortus</name>
    <name type="common">Barber pole worm</name>
    <dbReference type="NCBI Taxonomy" id="6289"/>
    <lineage>
        <taxon>Eukaryota</taxon>
        <taxon>Metazoa</taxon>
        <taxon>Ecdysozoa</taxon>
        <taxon>Nematoda</taxon>
        <taxon>Chromadorea</taxon>
        <taxon>Rhabditida</taxon>
        <taxon>Rhabditina</taxon>
        <taxon>Rhabditomorpha</taxon>
        <taxon>Strongyloidea</taxon>
        <taxon>Trichostrongylidae</taxon>
        <taxon>Haemonchus</taxon>
    </lineage>
</organism>
<feature type="compositionally biased region" description="Basic and acidic residues" evidence="1">
    <location>
        <begin position="227"/>
        <end position="238"/>
    </location>
</feature>
<dbReference type="Proteomes" id="UP000025227">
    <property type="component" value="Unplaced"/>
</dbReference>
<dbReference type="AlphaFoldDB" id="A0A7I4Z414"/>
<sequence>MRGLPRSERPRPKKLVRIGTLNVGLLTGKSREVADLMKCRNIEVLCLQEPAGREQKGKLGEGVKLFRNEKDTRRNGVDITVAESLKDLVSAVNRTSSRIMAVRIDTMERHWRIIFGGDHLTIRGDLNGHLCSERRVLEWAHKGGGVGVRNEEESVSTLETAHDFAVCSTLFAKRESQKIIYGSGGRETEIDHVLVEGSPLETVKDIMVLPGSTAQASPSRHSYRSSQEIKNKNETEDPVMKLHRSEKEHLKKKLLKTGLPEPERPLKQNPRKGNARINSRCCPRGQGSMVLERCSPRSCDAEEIGLQTLAKDTNPSGPSCLQNFQEARRGYYGEGKEHGNGRIA</sequence>
<dbReference type="SUPFAM" id="SSF56219">
    <property type="entry name" value="DNase I-like"/>
    <property type="match status" value="1"/>
</dbReference>
<feature type="region of interest" description="Disordered" evidence="1">
    <location>
        <begin position="260"/>
        <end position="280"/>
    </location>
</feature>
<name>A0A7I4Z414_HAECO</name>
<protein>
    <submittedName>
        <fullName evidence="3">Endo/exonuclease/phosphatase domain-containing protein</fullName>
    </submittedName>
</protein>
<dbReference type="OrthoDB" id="5827952at2759"/>
<feature type="compositionally biased region" description="Polar residues" evidence="1">
    <location>
        <begin position="212"/>
        <end position="226"/>
    </location>
</feature>